<dbReference type="AlphaFoldDB" id="A0A218XLF0"/>
<accession>A0A218XLF0</accession>
<evidence type="ECO:0000313" key="3">
    <source>
        <dbReference type="Proteomes" id="UP000197138"/>
    </source>
</evidence>
<feature type="region of interest" description="Disordered" evidence="1">
    <location>
        <begin position="23"/>
        <end position="54"/>
    </location>
</feature>
<dbReference type="Proteomes" id="UP000197138">
    <property type="component" value="Unassembled WGS sequence"/>
</dbReference>
<organism evidence="2 3">
    <name type="scientific">Punica granatum</name>
    <name type="common">Pomegranate</name>
    <dbReference type="NCBI Taxonomy" id="22663"/>
    <lineage>
        <taxon>Eukaryota</taxon>
        <taxon>Viridiplantae</taxon>
        <taxon>Streptophyta</taxon>
        <taxon>Embryophyta</taxon>
        <taxon>Tracheophyta</taxon>
        <taxon>Spermatophyta</taxon>
        <taxon>Magnoliopsida</taxon>
        <taxon>eudicotyledons</taxon>
        <taxon>Gunneridae</taxon>
        <taxon>Pentapetalae</taxon>
        <taxon>rosids</taxon>
        <taxon>malvids</taxon>
        <taxon>Myrtales</taxon>
        <taxon>Lythraceae</taxon>
        <taxon>Punica</taxon>
    </lineage>
</organism>
<reference evidence="3" key="1">
    <citation type="journal article" date="2017" name="Plant J.">
        <title>The pomegranate (Punica granatum L.) genome and the genomics of punicalagin biosynthesis.</title>
        <authorList>
            <person name="Qin G."/>
            <person name="Xu C."/>
            <person name="Ming R."/>
            <person name="Tang H."/>
            <person name="Guyot R."/>
            <person name="Kramer E.M."/>
            <person name="Hu Y."/>
            <person name="Yi X."/>
            <person name="Qi Y."/>
            <person name="Xu X."/>
            <person name="Gao Z."/>
            <person name="Pan H."/>
            <person name="Jian J."/>
            <person name="Tian Y."/>
            <person name="Yue Z."/>
            <person name="Xu Y."/>
        </authorList>
    </citation>
    <scope>NUCLEOTIDE SEQUENCE [LARGE SCALE GENOMIC DNA]</scope>
    <source>
        <strain evidence="3">cv. Dabenzi</strain>
    </source>
</reference>
<name>A0A218XLF0_PUNGR</name>
<protein>
    <submittedName>
        <fullName evidence="2">Uncharacterized protein</fullName>
    </submittedName>
</protein>
<dbReference type="EMBL" id="MTKT01001121">
    <property type="protein sequence ID" value="OWM85783.1"/>
    <property type="molecule type" value="Genomic_DNA"/>
</dbReference>
<sequence length="82" mass="9265">MHGEAAPVHLQEARVSRLGELAKRKRKDALVSRSSRFARSTSEQTQRTDSAYFQHESVDSANLRKVKGCTGEQAPQIFKKHE</sequence>
<feature type="compositionally biased region" description="Polar residues" evidence="1">
    <location>
        <begin position="32"/>
        <end position="51"/>
    </location>
</feature>
<evidence type="ECO:0000256" key="1">
    <source>
        <dbReference type="SAM" id="MobiDB-lite"/>
    </source>
</evidence>
<evidence type="ECO:0000313" key="2">
    <source>
        <dbReference type="EMBL" id="OWM85783.1"/>
    </source>
</evidence>
<comment type="caution">
    <text evidence="2">The sequence shown here is derived from an EMBL/GenBank/DDBJ whole genome shotgun (WGS) entry which is preliminary data.</text>
</comment>
<gene>
    <name evidence="2" type="ORF">CDL15_Pgr005260</name>
</gene>
<proteinExistence type="predicted"/>